<protein>
    <recommendedName>
        <fullName evidence="3">Toxin-antitoxin system YwqK family antitoxin</fullName>
    </recommendedName>
</protein>
<dbReference type="InterPro" id="IPR011652">
    <property type="entry name" value="MORN_2"/>
</dbReference>
<proteinExistence type="predicted"/>
<keyword evidence="2" id="KW-1185">Reference proteome</keyword>
<accession>A0ABM8TVR3</accession>
<sequence>MHATAPLDIAANASTAPAPADMQVVEERDAAGQLLSRCGLAGGLPHGRMERFAPDGTLLLEANYVAGKLSGWLRNYDAAGEPVLASHYAGGLPHGPSESYLQGRLACREHYVNGVLEGERNCYGPAGELVAQAVFRRGLLEGEAIWLHEGVVVRRSRFRAGKLEGETRSYAADGTLTLSEPYRADLLHGTARRFDEAGRVSWQRDYTDGKPRGEWRAAAATDNGAAAPSFSRRLERWVRG</sequence>
<dbReference type="Gene3D" id="3.90.930.1">
    <property type="match status" value="1"/>
</dbReference>
<evidence type="ECO:0000313" key="2">
    <source>
        <dbReference type="Proteomes" id="UP000672657"/>
    </source>
</evidence>
<evidence type="ECO:0008006" key="3">
    <source>
        <dbReference type="Google" id="ProtNLM"/>
    </source>
</evidence>
<comment type="caution">
    <text evidence="1">The sequence shown here is derived from an EMBL/GenBank/DDBJ whole genome shotgun (WGS) entry which is preliminary data.</text>
</comment>
<dbReference type="Proteomes" id="UP000672657">
    <property type="component" value="Unassembled WGS sequence"/>
</dbReference>
<evidence type="ECO:0000313" key="1">
    <source>
        <dbReference type="EMBL" id="CAG2160808.1"/>
    </source>
</evidence>
<dbReference type="EMBL" id="CAJPVI010000094">
    <property type="protein sequence ID" value="CAG2160808.1"/>
    <property type="molecule type" value="Genomic_DNA"/>
</dbReference>
<name>A0ABM8TVR3_9BURK</name>
<dbReference type="Pfam" id="PF07661">
    <property type="entry name" value="MORN_2"/>
    <property type="match status" value="1"/>
</dbReference>
<dbReference type="Gene3D" id="2.20.110.10">
    <property type="entry name" value="Histone H3 K4-specific methyltransferase SET7/9 N-terminal domain"/>
    <property type="match status" value="1"/>
</dbReference>
<gene>
    <name evidence="1" type="ORF">LMG26411_07779</name>
</gene>
<reference evidence="1 2" key="1">
    <citation type="submission" date="2021-03" db="EMBL/GenBank/DDBJ databases">
        <authorList>
            <person name="Peeters C."/>
        </authorList>
    </citation>
    <scope>NUCLEOTIDE SEQUENCE [LARGE SCALE GENOMIC DNA]</scope>
    <source>
        <strain evidence="1 2">LMG 26411</strain>
    </source>
</reference>
<dbReference type="RefSeq" id="WP_211958510.1">
    <property type="nucleotide sequence ID" value="NZ_CAJPVI010000094.1"/>
</dbReference>
<dbReference type="SUPFAM" id="SSF82185">
    <property type="entry name" value="Histone H3 K4-specific methyltransferase SET7/9 N-terminal domain"/>
    <property type="match status" value="2"/>
</dbReference>
<organism evidence="1 2">
    <name type="scientific">Cupriavidus numazuensis</name>
    <dbReference type="NCBI Taxonomy" id="221992"/>
    <lineage>
        <taxon>Bacteria</taxon>
        <taxon>Pseudomonadati</taxon>
        <taxon>Pseudomonadota</taxon>
        <taxon>Betaproteobacteria</taxon>
        <taxon>Burkholderiales</taxon>
        <taxon>Burkholderiaceae</taxon>
        <taxon>Cupriavidus</taxon>
    </lineage>
</organism>